<accession>A0AAW0MXZ6</accession>
<protein>
    <submittedName>
        <fullName evidence="1">Uncharacterized protein</fullName>
    </submittedName>
</protein>
<dbReference type="EMBL" id="JBBPFD010000020">
    <property type="protein sequence ID" value="KAK7884012.1"/>
    <property type="molecule type" value="Genomic_DNA"/>
</dbReference>
<reference evidence="2" key="1">
    <citation type="submission" date="2024-04" db="EMBL/GenBank/DDBJ databases">
        <title>Salinicola lusitanus LLJ914,a marine bacterium isolated from the Okinawa Trough.</title>
        <authorList>
            <person name="Li J."/>
        </authorList>
    </citation>
    <scope>NUCLEOTIDE SEQUENCE [LARGE SCALE GENOMIC DNA]</scope>
</reference>
<name>A0AAW0MXZ6_9GOBI</name>
<dbReference type="AlphaFoldDB" id="A0AAW0MXZ6"/>
<evidence type="ECO:0000313" key="1">
    <source>
        <dbReference type="EMBL" id="KAK7884012.1"/>
    </source>
</evidence>
<keyword evidence="2" id="KW-1185">Reference proteome</keyword>
<evidence type="ECO:0000313" key="2">
    <source>
        <dbReference type="Proteomes" id="UP001460270"/>
    </source>
</evidence>
<proteinExistence type="predicted"/>
<comment type="caution">
    <text evidence="1">The sequence shown here is derived from an EMBL/GenBank/DDBJ whole genome shotgun (WGS) entry which is preliminary data.</text>
</comment>
<gene>
    <name evidence="1" type="ORF">WMY93_027135</name>
</gene>
<organism evidence="1 2">
    <name type="scientific">Mugilogobius chulae</name>
    <name type="common">yellowstripe goby</name>
    <dbReference type="NCBI Taxonomy" id="88201"/>
    <lineage>
        <taxon>Eukaryota</taxon>
        <taxon>Metazoa</taxon>
        <taxon>Chordata</taxon>
        <taxon>Craniata</taxon>
        <taxon>Vertebrata</taxon>
        <taxon>Euteleostomi</taxon>
        <taxon>Actinopterygii</taxon>
        <taxon>Neopterygii</taxon>
        <taxon>Teleostei</taxon>
        <taxon>Neoteleostei</taxon>
        <taxon>Acanthomorphata</taxon>
        <taxon>Gobiaria</taxon>
        <taxon>Gobiiformes</taxon>
        <taxon>Gobioidei</taxon>
        <taxon>Gobiidae</taxon>
        <taxon>Gobionellinae</taxon>
        <taxon>Mugilogobius</taxon>
    </lineage>
</organism>
<dbReference type="Proteomes" id="UP001460270">
    <property type="component" value="Unassembled WGS sequence"/>
</dbReference>
<sequence>MFFFDARQNQTLLRHKVKAARHKSRQQKRVLLPRQACGMTHHNKPLEPRVLQGIRFSASQQHKHRASFLTCAPAAPGACLCACAAPGAQFSATKRPPRGAEAQRRARGEACVRMRQQASGGVRSGVRRRLSASWSLGHAPSASTASVMFVMLCACAVSRTLPPSAGQTEEQELIRNLAYILHETLFL</sequence>